<dbReference type="PANTHER" id="PTHR11710:SF0">
    <property type="entry name" value="40S RIBOSOMAL PROTEIN S19"/>
    <property type="match status" value="1"/>
</dbReference>
<sequence>MVFKAETRAGVGSATNRLASASSTGIQAPDSGSWLLMVTLFSMCVRLVRDTLHLFKCAYEACVRMNFGKTGSPFTDPETVKECMLAVMDEMPSVTVKDVNQQEFVRALSAFLKKSGKLKVPEWVDTVKLARHKELAPCDDNWFYTRAGDSTSYAIYAIQNIVYCFSASIHSSSPVPARRGRSGLHDQGLRRASEERRMPGALQRRLQERGEEGTPGSGGPQDGGKGPKWVRERVGSSV</sequence>
<organism evidence="5 6">
    <name type="scientific">Collichthys lucidus</name>
    <name type="common">Big head croaker</name>
    <name type="synonym">Sciaena lucida</name>
    <dbReference type="NCBI Taxonomy" id="240159"/>
    <lineage>
        <taxon>Eukaryota</taxon>
        <taxon>Metazoa</taxon>
        <taxon>Chordata</taxon>
        <taxon>Craniata</taxon>
        <taxon>Vertebrata</taxon>
        <taxon>Euteleostomi</taxon>
        <taxon>Actinopterygii</taxon>
        <taxon>Neopterygii</taxon>
        <taxon>Teleostei</taxon>
        <taxon>Neoteleostei</taxon>
        <taxon>Acanthomorphata</taxon>
        <taxon>Eupercaria</taxon>
        <taxon>Sciaenidae</taxon>
        <taxon>Collichthys</taxon>
    </lineage>
</organism>
<evidence type="ECO:0000256" key="1">
    <source>
        <dbReference type="ARBA" id="ARBA00010014"/>
    </source>
</evidence>
<dbReference type="EMBL" id="CM014097">
    <property type="protein sequence ID" value="TKS88317.1"/>
    <property type="molecule type" value="Genomic_DNA"/>
</dbReference>
<dbReference type="Gene3D" id="1.10.10.10">
    <property type="entry name" value="Winged helix-like DNA-binding domain superfamily/Winged helix DNA-binding domain"/>
    <property type="match status" value="1"/>
</dbReference>
<dbReference type="Proteomes" id="UP000298787">
    <property type="component" value="Chromosome 20"/>
</dbReference>
<dbReference type="SMART" id="SM01413">
    <property type="entry name" value="Ribosomal_S19e"/>
    <property type="match status" value="1"/>
</dbReference>
<evidence type="ECO:0000256" key="2">
    <source>
        <dbReference type="ARBA" id="ARBA00022980"/>
    </source>
</evidence>
<keyword evidence="2 5" id="KW-0689">Ribosomal protein</keyword>
<comment type="similarity">
    <text evidence="1">Belongs to the eukaryotic ribosomal protein eS19 family.</text>
</comment>
<protein>
    <submittedName>
        <fullName evidence="5">40S ribosomal protein S19</fullName>
    </submittedName>
</protein>
<evidence type="ECO:0000256" key="3">
    <source>
        <dbReference type="ARBA" id="ARBA00023274"/>
    </source>
</evidence>
<dbReference type="PANTHER" id="PTHR11710">
    <property type="entry name" value="40S RIBOSOMAL PROTEIN S19"/>
    <property type="match status" value="1"/>
</dbReference>
<name>A0A4U5VIZ8_COLLU</name>
<dbReference type="InterPro" id="IPR036390">
    <property type="entry name" value="WH_DNA-bd_sf"/>
</dbReference>
<feature type="compositionally biased region" description="Basic and acidic residues" evidence="4">
    <location>
        <begin position="229"/>
        <end position="238"/>
    </location>
</feature>
<dbReference type="STRING" id="240159.A0A4U5VIZ8"/>
<dbReference type="AlphaFoldDB" id="A0A4U5VIZ8"/>
<dbReference type="GO" id="GO:0000028">
    <property type="term" value="P:ribosomal small subunit assembly"/>
    <property type="evidence" value="ECO:0007669"/>
    <property type="project" value="TreeGrafter"/>
</dbReference>
<evidence type="ECO:0000313" key="5">
    <source>
        <dbReference type="EMBL" id="TKS88317.1"/>
    </source>
</evidence>
<keyword evidence="3" id="KW-0687">Ribonucleoprotein</keyword>
<dbReference type="SUPFAM" id="SSF46785">
    <property type="entry name" value="Winged helix' DNA-binding domain"/>
    <property type="match status" value="1"/>
</dbReference>
<evidence type="ECO:0000256" key="4">
    <source>
        <dbReference type="SAM" id="MobiDB-lite"/>
    </source>
</evidence>
<dbReference type="GO" id="GO:0003735">
    <property type="term" value="F:structural constituent of ribosome"/>
    <property type="evidence" value="ECO:0007669"/>
    <property type="project" value="InterPro"/>
</dbReference>
<reference evidence="5 6" key="1">
    <citation type="submission" date="2019-01" db="EMBL/GenBank/DDBJ databases">
        <title>Genome Assembly of Collichthys lucidus.</title>
        <authorList>
            <person name="Cai M."/>
            <person name="Xiao S."/>
        </authorList>
    </citation>
    <scope>NUCLEOTIDE SEQUENCE [LARGE SCALE GENOMIC DNA]</scope>
    <source>
        <strain evidence="5">JT15FE1705JMU</strain>
        <tissue evidence="5">Muscle</tissue>
    </source>
</reference>
<dbReference type="InterPro" id="IPR036388">
    <property type="entry name" value="WH-like_DNA-bd_sf"/>
</dbReference>
<dbReference type="GO" id="GO:0006412">
    <property type="term" value="P:translation"/>
    <property type="evidence" value="ECO:0007669"/>
    <property type="project" value="InterPro"/>
</dbReference>
<proteinExistence type="inferred from homology"/>
<feature type="region of interest" description="Disordered" evidence="4">
    <location>
        <begin position="173"/>
        <end position="238"/>
    </location>
</feature>
<dbReference type="InterPro" id="IPR001266">
    <property type="entry name" value="Ribosomal_eS19"/>
</dbReference>
<gene>
    <name evidence="5" type="ORF">D9C73_023253</name>
</gene>
<accession>A0A4U5VIZ8</accession>
<dbReference type="GO" id="GO:0003723">
    <property type="term" value="F:RNA binding"/>
    <property type="evidence" value="ECO:0007669"/>
    <property type="project" value="TreeGrafter"/>
</dbReference>
<dbReference type="GO" id="GO:0022627">
    <property type="term" value="C:cytosolic small ribosomal subunit"/>
    <property type="evidence" value="ECO:0007669"/>
    <property type="project" value="TreeGrafter"/>
</dbReference>
<feature type="compositionally biased region" description="Basic and acidic residues" evidence="4">
    <location>
        <begin position="183"/>
        <end position="198"/>
    </location>
</feature>
<keyword evidence="6" id="KW-1185">Reference proteome</keyword>
<evidence type="ECO:0000313" key="6">
    <source>
        <dbReference type="Proteomes" id="UP000298787"/>
    </source>
</evidence>
<feature type="compositionally biased region" description="Gly residues" evidence="4">
    <location>
        <begin position="213"/>
        <end position="226"/>
    </location>
</feature>
<dbReference type="Pfam" id="PF01090">
    <property type="entry name" value="Ribosomal_S19e"/>
    <property type="match status" value="1"/>
</dbReference>